<proteinExistence type="predicted"/>
<sequence length="118" mass="12244">MGELRFKSHWNGMLTTSMVMLAALVLLMGFQISRMATGAGADITAPASLVFIGLFVGALASLVGLKANPKGFALLGVLICAGIVLHLLISSGLFAVESLVASIALVFLLLGMVRLGRE</sequence>
<reference evidence="3" key="1">
    <citation type="submission" date="2017-08" db="EMBL/GenBank/DDBJ databases">
        <title>Direct submision.</title>
        <authorList>
            <person name="Kim S.-J."/>
            <person name="Rhee S.-K."/>
        </authorList>
    </citation>
    <scope>NUCLEOTIDE SEQUENCE [LARGE SCALE GENOMIC DNA]</scope>
    <source>
        <strain evidence="3">GI5</strain>
    </source>
</reference>
<organism evidence="2 3">
    <name type="scientific">Ketobacter alkanivorans</name>
    <dbReference type="NCBI Taxonomy" id="1917421"/>
    <lineage>
        <taxon>Bacteria</taxon>
        <taxon>Pseudomonadati</taxon>
        <taxon>Pseudomonadota</taxon>
        <taxon>Gammaproteobacteria</taxon>
        <taxon>Pseudomonadales</taxon>
        <taxon>Ketobacteraceae</taxon>
        <taxon>Ketobacter</taxon>
    </lineage>
</organism>
<feature type="transmembrane region" description="Helical" evidence="1">
    <location>
        <begin position="45"/>
        <end position="65"/>
    </location>
</feature>
<keyword evidence="1" id="KW-0472">Membrane</keyword>
<gene>
    <name evidence="2" type="ORF">Kalk_08510</name>
</gene>
<keyword evidence="3" id="KW-1185">Reference proteome</keyword>
<feature type="transmembrane region" description="Helical" evidence="1">
    <location>
        <begin position="12"/>
        <end position="33"/>
    </location>
</feature>
<feature type="transmembrane region" description="Helical" evidence="1">
    <location>
        <begin position="72"/>
        <end position="89"/>
    </location>
</feature>
<dbReference type="EMBL" id="CP022684">
    <property type="protein sequence ID" value="AUM12459.1"/>
    <property type="molecule type" value="Genomic_DNA"/>
</dbReference>
<dbReference type="OrthoDB" id="9926398at2"/>
<evidence type="ECO:0008006" key="4">
    <source>
        <dbReference type="Google" id="ProtNLM"/>
    </source>
</evidence>
<evidence type="ECO:0000313" key="3">
    <source>
        <dbReference type="Proteomes" id="UP000235116"/>
    </source>
</evidence>
<accession>A0A2K9LJC0</accession>
<dbReference type="KEGG" id="kak:Kalk_08510"/>
<evidence type="ECO:0000313" key="2">
    <source>
        <dbReference type="EMBL" id="AUM12459.1"/>
    </source>
</evidence>
<dbReference type="RefSeq" id="WP_101893827.1">
    <property type="nucleotide sequence ID" value="NZ_CP022684.1"/>
</dbReference>
<keyword evidence="1" id="KW-0812">Transmembrane</keyword>
<keyword evidence="1" id="KW-1133">Transmembrane helix</keyword>
<dbReference type="AlphaFoldDB" id="A0A2K9LJC0"/>
<name>A0A2K9LJC0_9GAMM</name>
<protein>
    <recommendedName>
        <fullName evidence="4">Permease</fullName>
    </recommendedName>
</protein>
<evidence type="ECO:0000256" key="1">
    <source>
        <dbReference type="SAM" id="Phobius"/>
    </source>
</evidence>
<dbReference type="Proteomes" id="UP000235116">
    <property type="component" value="Chromosome"/>
</dbReference>
<feature type="transmembrane region" description="Helical" evidence="1">
    <location>
        <begin position="95"/>
        <end position="115"/>
    </location>
</feature>